<evidence type="ECO:0000256" key="6">
    <source>
        <dbReference type="PROSITE-ProRule" id="PRU01215"/>
    </source>
</evidence>
<dbReference type="SMART" id="SM00668">
    <property type="entry name" value="CTLH"/>
    <property type="match status" value="1"/>
</dbReference>
<gene>
    <name evidence="9" type="ORF">OSTQU699_LOCUS5601</name>
</gene>
<dbReference type="GO" id="GO:0043161">
    <property type="term" value="P:proteasome-mediated ubiquitin-dependent protein catabolic process"/>
    <property type="evidence" value="ECO:0007669"/>
    <property type="project" value="InterPro"/>
</dbReference>
<dbReference type="GO" id="GO:0005634">
    <property type="term" value="C:nucleus"/>
    <property type="evidence" value="ECO:0007669"/>
    <property type="project" value="TreeGrafter"/>
</dbReference>
<dbReference type="InterPro" id="IPR024964">
    <property type="entry name" value="CTLH/CRA"/>
</dbReference>
<evidence type="ECO:0008006" key="11">
    <source>
        <dbReference type="Google" id="ProtNLM"/>
    </source>
</evidence>
<evidence type="ECO:0000313" key="9">
    <source>
        <dbReference type="EMBL" id="CAD7700242.1"/>
    </source>
</evidence>
<dbReference type="CDD" id="cd16659">
    <property type="entry name" value="RING-Ubox_Emp"/>
    <property type="match status" value="1"/>
</dbReference>
<dbReference type="PROSITE" id="PS51867">
    <property type="entry name" value="ZF_RING_GID"/>
    <property type="match status" value="1"/>
</dbReference>
<evidence type="ECO:0000256" key="3">
    <source>
        <dbReference type="ARBA" id="ARBA00022723"/>
    </source>
</evidence>
<keyword evidence="10" id="KW-1185">Reference proteome</keyword>
<keyword evidence="3" id="KW-0479">Metal-binding</keyword>
<name>A0A8S1J9K4_9CHLO</name>
<evidence type="ECO:0000259" key="7">
    <source>
        <dbReference type="PROSITE" id="PS50897"/>
    </source>
</evidence>
<dbReference type="PROSITE" id="PS50897">
    <property type="entry name" value="CTLH"/>
    <property type="match status" value="1"/>
</dbReference>
<dbReference type="GO" id="GO:0061630">
    <property type="term" value="F:ubiquitin protein ligase activity"/>
    <property type="evidence" value="ECO:0007669"/>
    <property type="project" value="InterPro"/>
</dbReference>
<dbReference type="SUPFAM" id="SSF57850">
    <property type="entry name" value="RING/U-box"/>
    <property type="match status" value="1"/>
</dbReference>
<protein>
    <recommendedName>
        <fullName evidence="11">Macrophage erythroblast attacher</fullName>
    </recommendedName>
</protein>
<evidence type="ECO:0000259" key="8">
    <source>
        <dbReference type="PROSITE" id="PS51867"/>
    </source>
</evidence>
<evidence type="ECO:0000256" key="4">
    <source>
        <dbReference type="ARBA" id="ARBA00022771"/>
    </source>
</evidence>
<reference evidence="9" key="1">
    <citation type="submission" date="2020-12" db="EMBL/GenBank/DDBJ databases">
        <authorList>
            <person name="Iha C."/>
        </authorList>
    </citation>
    <scope>NUCLEOTIDE SEQUENCE</scope>
</reference>
<dbReference type="GO" id="GO:0005737">
    <property type="term" value="C:cytoplasm"/>
    <property type="evidence" value="ECO:0007669"/>
    <property type="project" value="UniProtKB-SubCell"/>
</dbReference>
<sequence length="383" mass="43315">MVGASRIETPLLKVPYESLKRAAKDRKAVVDDASRVLSDLASEGGVDLEKMSRDQRVQALDKLVVRLQGIKRKLNEISKTEQECAHKCHVRLHHLVELGEPGEDQVVAWNLERFDTILVDHMLRTGCHNSAYCLAKASNIEDLVDDHIFLSARKVVEGLRHHDCTEALAWCAANQVKLRKNKSKLEFKLHVQVFMEHVRQGCMLDAIAYAKKHLAQWAPLYMQELQRAVAALAFRDTTTCPRYQELFDDSQWDQVINLFHADLFKLNSLTPESLLTIHLQAGLSALKTPQSYEPGCSGEDPLYLPVFQKLAEGLPFAKYDRSKLVCSMTREVMNEENPPKVLPNGYVYSQAAIDRLKDSSGKITCPKTGDVCDESDVRRVFVM</sequence>
<dbReference type="InterPro" id="IPR013144">
    <property type="entry name" value="CRA_dom"/>
</dbReference>
<feature type="domain" description="CTLH" evidence="7">
    <location>
        <begin position="148"/>
        <end position="205"/>
    </location>
</feature>
<dbReference type="OrthoDB" id="1933455at2759"/>
<dbReference type="AlphaFoldDB" id="A0A8S1J9K4"/>
<evidence type="ECO:0000313" key="10">
    <source>
        <dbReference type="Proteomes" id="UP000708148"/>
    </source>
</evidence>
<dbReference type="Proteomes" id="UP000708148">
    <property type="component" value="Unassembled WGS sequence"/>
</dbReference>
<comment type="caution">
    <text evidence="9">The sequence shown here is derived from an EMBL/GenBank/DDBJ whole genome shotgun (WGS) entry which is preliminary data.</text>
</comment>
<dbReference type="PANTHER" id="PTHR12170:SF2">
    <property type="entry name" value="E3 UBIQUITIN-PROTEIN TRANSFERASE MAEA"/>
    <property type="match status" value="1"/>
</dbReference>
<keyword evidence="5" id="KW-0862">Zinc</keyword>
<dbReference type="GO" id="GO:0034657">
    <property type="term" value="C:GID complex"/>
    <property type="evidence" value="ECO:0007669"/>
    <property type="project" value="TreeGrafter"/>
</dbReference>
<evidence type="ECO:0000256" key="1">
    <source>
        <dbReference type="ARBA" id="ARBA00004496"/>
    </source>
</evidence>
<comment type="subcellular location">
    <subcellularLocation>
        <location evidence="1">Cytoplasm</location>
    </subcellularLocation>
</comment>
<dbReference type="GO" id="GO:0008270">
    <property type="term" value="F:zinc ion binding"/>
    <property type="evidence" value="ECO:0007669"/>
    <property type="project" value="UniProtKB-KW"/>
</dbReference>
<dbReference type="EMBL" id="CAJHUC010001204">
    <property type="protein sequence ID" value="CAD7700242.1"/>
    <property type="molecule type" value="Genomic_DNA"/>
</dbReference>
<keyword evidence="4 6" id="KW-0863">Zinc-finger</keyword>
<accession>A0A8S1J9K4</accession>
<dbReference type="SMART" id="SM00757">
    <property type="entry name" value="CRA"/>
    <property type="match status" value="1"/>
</dbReference>
<dbReference type="InterPro" id="IPR006595">
    <property type="entry name" value="CTLH_C"/>
</dbReference>
<organism evidence="9 10">
    <name type="scientific">Ostreobium quekettii</name>
    <dbReference type="NCBI Taxonomy" id="121088"/>
    <lineage>
        <taxon>Eukaryota</taxon>
        <taxon>Viridiplantae</taxon>
        <taxon>Chlorophyta</taxon>
        <taxon>core chlorophytes</taxon>
        <taxon>Ulvophyceae</taxon>
        <taxon>TCBD clade</taxon>
        <taxon>Bryopsidales</taxon>
        <taxon>Ostreobineae</taxon>
        <taxon>Ostreobiaceae</taxon>
        <taxon>Ostreobium</taxon>
    </lineage>
</organism>
<proteinExistence type="predicted"/>
<evidence type="ECO:0000256" key="2">
    <source>
        <dbReference type="ARBA" id="ARBA00022490"/>
    </source>
</evidence>
<dbReference type="InterPro" id="IPR044063">
    <property type="entry name" value="ZF_RING_GID"/>
</dbReference>
<dbReference type="InterPro" id="IPR045098">
    <property type="entry name" value="Fyv10_fam"/>
</dbReference>
<keyword evidence="2" id="KW-0963">Cytoplasm</keyword>
<dbReference type="Pfam" id="PF10607">
    <property type="entry name" value="CTLH"/>
    <property type="match status" value="1"/>
</dbReference>
<feature type="domain" description="RING-Gid-type" evidence="8">
    <location>
        <begin position="296"/>
        <end position="368"/>
    </location>
</feature>
<feature type="zinc finger region" description="RING-Gid-type" evidence="6">
    <location>
        <begin position="296"/>
        <end position="368"/>
    </location>
</feature>
<dbReference type="PANTHER" id="PTHR12170">
    <property type="entry name" value="MACROPHAGE ERYTHROBLAST ATTACHER-RELATED"/>
    <property type="match status" value="1"/>
</dbReference>
<evidence type="ECO:0000256" key="5">
    <source>
        <dbReference type="ARBA" id="ARBA00022833"/>
    </source>
</evidence>